<name>A0A086PAA1_SPHHM</name>
<evidence type="ECO:0000313" key="2">
    <source>
        <dbReference type="Proteomes" id="UP000024284"/>
    </source>
</evidence>
<dbReference type="Proteomes" id="UP000024284">
    <property type="component" value="Unassembled WGS sequence"/>
</dbReference>
<gene>
    <name evidence="1" type="ORF">BV98_001521</name>
</gene>
<proteinExistence type="predicted"/>
<dbReference type="STRING" id="76947.GCA_002080435_01469"/>
<reference evidence="1" key="1">
    <citation type="submission" date="2014-08" db="EMBL/GenBank/DDBJ databases">
        <title>Draft genome sequences of Sphingobium herbicidovorans.</title>
        <authorList>
            <person name="Gan H.M."/>
            <person name="Gan H.Y."/>
            <person name="Savka M.A."/>
        </authorList>
    </citation>
    <scope>NUCLEOTIDE SEQUENCE [LARGE SCALE GENOMIC DNA]</scope>
    <source>
        <strain evidence="1">NBRC 16415</strain>
    </source>
</reference>
<dbReference type="PATRIC" id="fig|1219045.3.peg.1555"/>
<dbReference type="RefSeq" id="WP_051908194.1">
    <property type="nucleotide sequence ID" value="NZ_BCZD01000005.1"/>
</dbReference>
<dbReference type="EMBL" id="JFZA02000012">
    <property type="protein sequence ID" value="KFG90319.1"/>
    <property type="molecule type" value="Genomic_DNA"/>
</dbReference>
<protein>
    <submittedName>
        <fullName evidence="1">Uncharacterized protein</fullName>
    </submittedName>
</protein>
<dbReference type="AlphaFoldDB" id="A0A086PAA1"/>
<sequence length="76" mass="8084">MAPACFEGTGTTIEEALDAAHMQIPIPVGSDITVSRVVDWGMQYGGFIPQRTFWVIVEEDPNGTHPLNAGAEPAGD</sequence>
<keyword evidence="2" id="KW-1185">Reference proteome</keyword>
<accession>A0A086PAA1</accession>
<evidence type="ECO:0000313" key="1">
    <source>
        <dbReference type="EMBL" id="KFG90319.1"/>
    </source>
</evidence>
<organism evidence="1 2">
    <name type="scientific">Sphingobium herbicidovorans (strain ATCC 700291 / DSM 11019 / CCUG 56400 / KCTC 2939 / LMG 18315 / NBRC 16415 / MH)</name>
    <name type="common">Sphingomonas herbicidovorans</name>
    <dbReference type="NCBI Taxonomy" id="1219045"/>
    <lineage>
        <taxon>Bacteria</taxon>
        <taxon>Pseudomonadati</taxon>
        <taxon>Pseudomonadota</taxon>
        <taxon>Alphaproteobacteria</taxon>
        <taxon>Sphingomonadales</taxon>
        <taxon>Sphingomonadaceae</taxon>
        <taxon>Sphingobium</taxon>
    </lineage>
</organism>
<comment type="caution">
    <text evidence="1">The sequence shown here is derived from an EMBL/GenBank/DDBJ whole genome shotgun (WGS) entry which is preliminary data.</text>
</comment>